<reference evidence="2 3" key="1">
    <citation type="journal article" date="2020" name="Mol. Biol. Evol.">
        <title>Distinct Expression and Methylation Patterns for Genes with Different Fates following a Single Whole-Genome Duplication in Flowering Plants.</title>
        <authorList>
            <person name="Shi T."/>
            <person name="Rahmani R.S."/>
            <person name="Gugger P.F."/>
            <person name="Wang M."/>
            <person name="Li H."/>
            <person name="Zhang Y."/>
            <person name="Li Z."/>
            <person name="Wang Q."/>
            <person name="Van de Peer Y."/>
            <person name="Marchal K."/>
            <person name="Chen J."/>
        </authorList>
    </citation>
    <scope>NUCLEOTIDE SEQUENCE [LARGE SCALE GENOMIC DNA]</scope>
    <source>
        <tissue evidence="2">Leaf</tissue>
    </source>
</reference>
<protein>
    <submittedName>
        <fullName evidence="2">Uncharacterized protein</fullName>
    </submittedName>
</protein>
<feature type="compositionally biased region" description="Basic and acidic residues" evidence="1">
    <location>
        <begin position="54"/>
        <end position="67"/>
    </location>
</feature>
<gene>
    <name evidence="2" type="ORF">HUJ06_025349</name>
</gene>
<feature type="compositionally biased region" description="Basic and acidic residues" evidence="1">
    <location>
        <begin position="29"/>
        <end position="43"/>
    </location>
</feature>
<feature type="region of interest" description="Disordered" evidence="1">
    <location>
        <begin position="29"/>
        <end position="109"/>
    </location>
</feature>
<organism evidence="2 3">
    <name type="scientific">Nelumbo nucifera</name>
    <name type="common">Sacred lotus</name>
    <dbReference type="NCBI Taxonomy" id="4432"/>
    <lineage>
        <taxon>Eukaryota</taxon>
        <taxon>Viridiplantae</taxon>
        <taxon>Streptophyta</taxon>
        <taxon>Embryophyta</taxon>
        <taxon>Tracheophyta</taxon>
        <taxon>Spermatophyta</taxon>
        <taxon>Magnoliopsida</taxon>
        <taxon>Proteales</taxon>
        <taxon>Nelumbonaceae</taxon>
        <taxon>Nelumbo</taxon>
    </lineage>
</organism>
<evidence type="ECO:0000313" key="3">
    <source>
        <dbReference type="Proteomes" id="UP000607653"/>
    </source>
</evidence>
<accession>A0A822XY03</accession>
<dbReference type="AlphaFoldDB" id="A0A822XY03"/>
<comment type="caution">
    <text evidence="2">The sequence shown here is derived from an EMBL/GenBank/DDBJ whole genome shotgun (WGS) entry which is preliminary data.</text>
</comment>
<evidence type="ECO:0000313" key="2">
    <source>
        <dbReference type="EMBL" id="DAD23886.1"/>
    </source>
</evidence>
<dbReference type="EMBL" id="DUZY01000001">
    <property type="protein sequence ID" value="DAD23886.1"/>
    <property type="molecule type" value="Genomic_DNA"/>
</dbReference>
<proteinExistence type="predicted"/>
<feature type="compositionally biased region" description="Acidic residues" evidence="1">
    <location>
        <begin position="68"/>
        <end position="82"/>
    </location>
</feature>
<keyword evidence="3" id="KW-1185">Reference proteome</keyword>
<sequence length="109" mass="13020">MWVSPFYFCVEVFFQTERGEDFTHCSSLRGEREHYPREFERPEGTAAAAGNPRSRSESEGLKLRNREEEEDDDGEDDDDDDDEKRRQKQETLDDRNNARKMRLKNEQKK</sequence>
<feature type="compositionally biased region" description="Basic and acidic residues" evidence="1">
    <location>
        <begin position="83"/>
        <end position="109"/>
    </location>
</feature>
<name>A0A822XY03_NELNU</name>
<dbReference type="Proteomes" id="UP000607653">
    <property type="component" value="Unassembled WGS sequence"/>
</dbReference>
<evidence type="ECO:0000256" key="1">
    <source>
        <dbReference type="SAM" id="MobiDB-lite"/>
    </source>
</evidence>